<evidence type="ECO:0000313" key="7">
    <source>
        <dbReference type="Proteomes" id="UP000199170"/>
    </source>
</evidence>
<dbReference type="EMBL" id="FNPB01000004">
    <property type="protein sequence ID" value="SDX96107.1"/>
    <property type="molecule type" value="Genomic_DNA"/>
</dbReference>
<dbReference type="SUPFAM" id="SSF56399">
    <property type="entry name" value="ADP-ribosylation"/>
    <property type="match status" value="1"/>
</dbReference>
<gene>
    <name evidence="5" type="primary">kptA</name>
    <name evidence="6" type="ORF">SAMN04487946_104247</name>
</gene>
<dbReference type="RefSeq" id="WP_089766810.1">
    <property type="nucleotide sequence ID" value="NZ_FNPB01000004.1"/>
</dbReference>
<accession>A0A1H3FZ88</accession>
<dbReference type="PANTHER" id="PTHR12684">
    <property type="entry name" value="PUTATIVE PHOSPHOTRANSFERASE"/>
    <property type="match status" value="1"/>
</dbReference>
<dbReference type="GO" id="GO:0003950">
    <property type="term" value="F:NAD+ poly-ADP-ribosyltransferase activity"/>
    <property type="evidence" value="ECO:0007669"/>
    <property type="project" value="InterPro"/>
</dbReference>
<dbReference type="STRING" id="660517.SAMN04487946_104247"/>
<dbReference type="Pfam" id="PF01885">
    <property type="entry name" value="PTS_2-RNA"/>
    <property type="match status" value="1"/>
</dbReference>
<evidence type="ECO:0000256" key="1">
    <source>
        <dbReference type="ARBA" id="ARBA00009836"/>
    </source>
</evidence>
<comment type="function">
    <text evidence="4 5">Removes the 2'-phosphate from RNA via an intermediate in which the phosphate is ADP-ribosylated by NAD followed by a presumed transesterification to release the RNA and generate ADP-ribose 1''-2''-cyclic phosphate (APPR&gt;P). May function as an ADP-ribosylase.</text>
</comment>
<dbReference type="HAMAP" id="MF_00299">
    <property type="entry name" value="KptA"/>
    <property type="match status" value="1"/>
</dbReference>
<dbReference type="InterPro" id="IPR002745">
    <property type="entry name" value="Ptrans_KptA/Tpt1"/>
</dbReference>
<dbReference type="Proteomes" id="UP000199170">
    <property type="component" value="Unassembled WGS sequence"/>
</dbReference>
<keyword evidence="3 5" id="KW-0520">NAD</keyword>
<proteinExistence type="inferred from homology"/>
<name>A0A1H3FZ88_9EURY</name>
<dbReference type="InterPro" id="IPR042080">
    <property type="entry name" value="RNA_2'-PTrans_N"/>
</dbReference>
<evidence type="ECO:0000313" key="6">
    <source>
        <dbReference type="EMBL" id="SDX96107.1"/>
    </source>
</evidence>
<dbReference type="AlphaFoldDB" id="A0A1H3FZ88"/>
<keyword evidence="2 5" id="KW-0808">Transferase</keyword>
<sequence length="213" mass="22646">MRGVRRCDTHGFFAAEICPNCGDPGDPVLSGDQRGTLSRFLSYALRHDPDDAGIEVTGAGWAEVEAVAAAVSEQYDWADETGVDGVVAADPKGRFEVDGGRIRAAYGHSIDVSLGPTDRPVPDTLYHGTDPDALPQIRRQGLRPMTRQLVHLSGTEAAALDVGRRHAADPALLVIDAAGMLTEGRTITKRGGDVYTTERVPPAFITRAGEAAE</sequence>
<dbReference type="EC" id="2.7.1.-" evidence="5"/>
<organism evidence="6 7">
    <name type="scientific">Halobellus clavatus</name>
    <dbReference type="NCBI Taxonomy" id="660517"/>
    <lineage>
        <taxon>Archaea</taxon>
        <taxon>Methanobacteriati</taxon>
        <taxon>Methanobacteriota</taxon>
        <taxon>Stenosarchaea group</taxon>
        <taxon>Halobacteria</taxon>
        <taxon>Halobacteriales</taxon>
        <taxon>Haloferacaceae</taxon>
        <taxon>Halobellus</taxon>
    </lineage>
</organism>
<dbReference type="Gene3D" id="3.20.170.30">
    <property type="match status" value="1"/>
</dbReference>
<comment type="similarity">
    <text evidence="1 5">Belongs to the KptA/TPT1 family.</text>
</comment>
<dbReference type="OrthoDB" id="24376at2157"/>
<evidence type="ECO:0000256" key="5">
    <source>
        <dbReference type="HAMAP-Rule" id="MF_00299"/>
    </source>
</evidence>
<evidence type="ECO:0000256" key="2">
    <source>
        <dbReference type="ARBA" id="ARBA00022679"/>
    </source>
</evidence>
<reference evidence="7" key="1">
    <citation type="submission" date="2016-10" db="EMBL/GenBank/DDBJ databases">
        <authorList>
            <person name="Varghese N."/>
            <person name="Submissions S."/>
        </authorList>
    </citation>
    <scope>NUCLEOTIDE SEQUENCE [LARGE SCALE GENOMIC DNA]</scope>
    <source>
        <strain evidence="7">CGMCC 1.10118</strain>
    </source>
</reference>
<keyword evidence="7" id="KW-1185">Reference proteome</keyword>
<evidence type="ECO:0000256" key="4">
    <source>
        <dbReference type="ARBA" id="ARBA00025212"/>
    </source>
</evidence>
<dbReference type="GO" id="GO:0000215">
    <property type="term" value="F:tRNA 2'-phosphotransferase activity"/>
    <property type="evidence" value="ECO:0007669"/>
    <property type="project" value="TreeGrafter"/>
</dbReference>
<dbReference type="Gene3D" id="1.10.10.970">
    <property type="entry name" value="RNA 2'-phosphotransferase, Tpt1/KptA family, N-terminal domain"/>
    <property type="match status" value="1"/>
</dbReference>
<dbReference type="PANTHER" id="PTHR12684:SF2">
    <property type="entry name" value="TRNA 2'-PHOSPHOTRANSFERASE 1"/>
    <property type="match status" value="1"/>
</dbReference>
<dbReference type="InterPro" id="IPR022928">
    <property type="entry name" value="RNA_2'-PTrans_KptA"/>
</dbReference>
<dbReference type="InterPro" id="IPR042081">
    <property type="entry name" value="RNA_2'-PTrans_C"/>
</dbReference>
<evidence type="ECO:0000256" key="3">
    <source>
        <dbReference type="ARBA" id="ARBA00023027"/>
    </source>
</evidence>
<protein>
    <recommendedName>
        <fullName evidence="5">Probable RNA 2'-phosphotransferase</fullName>
        <ecNumber evidence="5">2.7.1.-</ecNumber>
    </recommendedName>
</protein>
<dbReference type="GO" id="GO:0006388">
    <property type="term" value="P:tRNA splicing, via endonucleolytic cleavage and ligation"/>
    <property type="evidence" value="ECO:0007669"/>
    <property type="project" value="UniProtKB-UniRule"/>
</dbReference>